<reference evidence="1 2" key="1">
    <citation type="submission" date="2017-09" db="EMBL/GenBank/DDBJ databases">
        <title>Large-scale bioinformatics analysis of Bacillus genomes uncovers conserved roles of natural products in bacterial physiology.</title>
        <authorList>
            <consortium name="Agbiome Team Llc"/>
            <person name="Bleich R.M."/>
            <person name="Grubbs K.J."/>
            <person name="Santa Maria K.C."/>
            <person name="Allen S.E."/>
            <person name="Farag S."/>
            <person name="Shank E.A."/>
            <person name="Bowers A."/>
        </authorList>
    </citation>
    <scope>NUCLEOTIDE SEQUENCE [LARGE SCALE GENOMIC DNA]</scope>
    <source>
        <strain evidence="1 2">AFS010695</strain>
    </source>
</reference>
<dbReference type="AlphaFoldDB" id="A0A2A9V066"/>
<sequence>MAETFRRGKIIDHTKRLISRKEIISSQMTQNEFSCIRESLLGQAQCLDFIINELIIEFDLKNEL</sequence>
<evidence type="ECO:0000313" key="2">
    <source>
        <dbReference type="Proteomes" id="UP000220635"/>
    </source>
</evidence>
<accession>A0A2A9V066</accession>
<evidence type="ECO:0000313" key="1">
    <source>
        <dbReference type="EMBL" id="PEW06731.1"/>
    </source>
</evidence>
<proteinExistence type="predicted"/>
<dbReference type="EMBL" id="NTWE01000006">
    <property type="protein sequence ID" value="PEW06731.1"/>
    <property type="molecule type" value="Genomic_DNA"/>
</dbReference>
<dbReference type="OrthoDB" id="2938768at2"/>
<protein>
    <submittedName>
        <fullName evidence="1">Uncharacterized protein</fullName>
    </submittedName>
</protein>
<organism evidence="1 2">
    <name type="scientific">Bacillus cereus</name>
    <dbReference type="NCBI Taxonomy" id="1396"/>
    <lineage>
        <taxon>Bacteria</taxon>
        <taxon>Bacillati</taxon>
        <taxon>Bacillota</taxon>
        <taxon>Bacilli</taxon>
        <taxon>Bacillales</taxon>
        <taxon>Bacillaceae</taxon>
        <taxon>Bacillus</taxon>
        <taxon>Bacillus cereus group</taxon>
    </lineage>
</organism>
<dbReference type="Proteomes" id="UP000220635">
    <property type="component" value="Unassembled WGS sequence"/>
</dbReference>
<name>A0A2A9V066_BACCE</name>
<comment type="caution">
    <text evidence="1">The sequence shown here is derived from an EMBL/GenBank/DDBJ whole genome shotgun (WGS) entry which is preliminary data.</text>
</comment>
<dbReference type="RefSeq" id="WP_000852179.1">
    <property type="nucleotide sequence ID" value="NZ_NTWE01000006.1"/>
</dbReference>
<gene>
    <name evidence="1" type="ORF">CN425_01955</name>
</gene>